<name>A0AAU8U404_9LACT</name>
<dbReference type="AlphaFoldDB" id="A0AAU8U404"/>
<dbReference type="InterPro" id="IPR011004">
    <property type="entry name" value="Trimer_LpxA-like_sf"/>
</dbReference>
<dbReference type="PANTHER" id="PTHR43017:SF1">
    <property type="entry name" value="ACETYLTRANSFERASE YJL218W-RELATED"/>
    <property type="match status" value="1"/>
</dbReference>
<dbReference type="EC" id="2.3.1.-" evidence="1"/>
<dbReference type="EMBL" id="CP014164">
    <property type="protein sequence ID" value="AMC00720.1"/>
    <property type="molecule type" value="Genomic_DNA"/>
</dbReference>
<dbReference type="InterPro" id="IPR039369">
    <property type="entry name" value="LacA-like"/>
</dbReference>
<dbReference type="KEGG" id="avs:AWM76_03650"/>
<dbReference type="SUPFAM" id="SSF51161">
    <property type="entry name" value="Trimeric LpxA-like enzymes"/>
    <property type="match status" value="1"/>
</dbReference>
<reference evidence="2 3" key="1">
    <citation type="journal article" date="2016" name="Genome Announc.">
        <title>Complete Genome Sequences of Aerococcus christensenii CCUG 28831T, Aerococcus sanguinicola CCUG 43001T, Aerococcus urinae CCUG 36881T, Aerococcus urinaeequi CCUG 28094T, Aerococcus urinaehominis CCUG 42038 BT, and Aerococcus viridans CCUG 4311T.</title>
        <authorList>
            <person name="Carkaci D."/>
            <person name="Dargis R."/>
            <person name="Nielsen X.C."/>
            <person name="Skovgaard O."/>
            <person name="Fuursted K."/>
            <person name="Christensen J.J."/>
        </authorList>
    </citation>
    <scope>NUCLEOTIDE SEQUENCE [LARGE SCALE GENOMIC DNA]</scope>
    <source>
        <strain evidence="2 3">CCUG4311</strain>
    </source>
</reference>
<dbReference type="Proteomes" id="UP000066986">
    <property type="component" value="Chromosome"/>
</dbReference>
<accession>A0AAU8U404</accession>
<keyword evidence="1" id="KW-0012">Acyltransferase</keyword>
<dbReference type="Gene3D" id="2.160.10.10">
    <property type="entry name" value="Hexapeptide repeat proteins"/>
    <property type="match status" value="1"/>
</dbReference>
<reference evidence="3" key="2">
    <citation type="submission" date="2016-01" db="EMBL/GenBank/DDBJ databases">
        <title>Six Aerococcus type strain genome sequencing and assembly using PacBio and Illumina Hiseq.</title>
        <authorList>
            <person name="Carkaci D."/>
            <person name="Dargis R."/>
            <person name="Nielsen X.C."/>
            <person name="Skovgaard O."/>
            <person name="Fuursted K."/>
            <person name="Christensen J.J."/>
        </authorList>
    </citation>
    <scope>NUCLEOTIDE SEQUENCE [LARGE SCALE GENOMIC DNA]</scope>
    <source>
        <strain evidence="3">CCUG4311</strain>
    </source>
</reference>
<evidence type="ECO:0000313" key="3">
    <source>
        <dbReference type="Proteomes" id="UP000066986"/>
    </source>
</evidence>
<dbReference type="RefSeq" id="WP_003143521.1">
    <property type="nucleotide sequence ID" value="NZ_CP014164.1"/>
</dbReference>
<proteinExistence type="inferred from homology"/>
<organism evidence="2 3">
    <name type="scientific">Aerococcus viridans</name>
    <dbReference type="NCBI Taxonomy" id="1377"/>
    <lineage>
        <taxon>Bacteria</taxon>
        <taxon>Bacillati</taxon>
        <taxon>Bacillota</taxon>
        <taxon>Bacilli</taxon>
        <taxon>Lactobacillales</taxon>
        <taxon>Aerococcaceae</taxon>
        <taxon>Aerococcus</taxon>
    </lineage>
</organism>
<keyword evidence="1" id="KW-0808">Transferase</keyword>
<dbReference type="GeneID" id="32030007"/>
<evidence type="ECO:0000256" key="1">
    <source>
        <dbReference type="RuleBase" id="RU367021"/>
    </source>
</evidence>
<dbReference type="PANTHER" id="PTHR43017">
    <property type="entry name" value="GALACTOSIDE O-ACETYLTRANSFERASE"/>
    <property type="match status" value="1"/>
</dbReference>
<dbReference type="GO" id="GO:0008870">
    <property type="term" value="F:galactoside O-acetyltransferase activity"/>
    <property type="evidence" value="ECO:0007669"/>
    <property type="project" value="TreeGrafter"/>
</dbReference>
<evidence type="ECO:0000313" key="2">
    <source>
        <dbReference type="EMBL" id="AMC00720.1"/>
    </source>
</evidence>
<sequence>MAANAGCNGVNSLDNADEQVLVAAIRDLFSKVGKAPVVAPIFTCGSRTNIEVAEDFLTNYNATILYIAEVTIGNDVMIGPSTMMDKINHPIRPKGCCDDLG</sequence>
<comment type="similarity">
    <text evidence="1">Belongs to the transferase hexapeptide repeat family.</text>
</comment>
<protein>
    <recommendedName>
        <fullName evidence="1">Acetyltransferase</fullName>
        <ecNumber evidence="1">2.3.1.-</ecNumber>
    </recommendedName>
</protein>
<gene>
    <name evidence="2" type="ORF">AWM76_03650</name>
</gene>